<dbReference type="Gene3D" id="3.90.215.10">
    <property type="entry name" value="Gamma Fibrinogen, chain A, domain 1"/>
    <property type="match status" value="1"/>
</dbReference>
<comment type="caution">
    <text evidence="2">The sequence shown here is derived from an EMBL/GenBank/DDBJ whole genome shotgun (WGS) entry which is preliminary data.</text>
</comment>
<feature type="non-terminal residue" evidence="2">
    <location>
        <position position="166"/>
    </location>
</feature>
<dbReference type="SUPFAM" id="SSF56496">
    <property type="entry name" value="Fibrinogen C-terminal domain-like"/>
    <property type="match status" value="1"/>
</dbReference>
<evidence type="ECO:0000259" key="1">
    <source>
        <dbReference type="PROSITE" id="PS51406"/>
    </source>
</evidence>
<protein>
    <submittedName>
        <fullName evidence="2">PiggyBac transposable element-derived protein 4</fullName>
    </submittedName>
</protein>
<dbReference type="Proteomes" id="UP001054837">
    <property type="component" value="Unassembled WGS sequence"/>
</dbReference>
<dbReference type="AlphaFoldDB" id="A0AAV4NN59"/>
<proteinExistence type="predicted"/>
<feature type="domain" description="Fibrinogen C-terminal" evidence="1">
    <location>
        <begin position="115"/>
        <end position="166"/>
    </location>
</feature>
<name>A0AAV4NN59_9ARAC</name>
<dbReference type="InterPro" id="IPR014716">
    <property type="entry name" value="Fibrinogen_a/b/g_C_1"/>
</dbReference>
<reference evidence="2 3" key="1">
    <citation type="submission" date="2021-06" db="EMBL/GenBank/DDBJ databases">
        <title>Caerostris darwini draft genome.</title>
        <authorList>
            <person name="Kono N."/>
            <person name="Arakawa K."/>
        </authorList>
    </citation>
    <scope>NUCLEOTIDE SEQUENCE [LARGE SCALE GENOMIC DNA]</scope>
</reference>
<sequence>MSSLLEKNDLEKAVNMKNLLFFVVDLLFLGSESHGAVDNKTECEPKEKGFALLDVAEDLISKAKLLYPTCKDDTAVLEDSGCRTKEKSFTYLELTKKVILELKEHFKTCKDSKPIDCRQRPRDCSEVLSTGQNRSGVYTVWPMSRFTASKSVDVYCDMDTDGGGWT</sequence>
<dbReference type="InterPro" id="IPR036056">
    <property type="entry name" value="Fibrinogen-like_C"/>
</dbReference>
<evidence type="ECO:0000313" key="2">
    <source>
        <dbReference type="EMBL" id="GIX84974.1"/>
    </source>
</evidence>
<dbReference type="PROSITE" id="PS51406">
    <property type="entry name" value="FIBRINOGEN_C_2"/>
    <property type="match status" value="1"/>
</dbReference>
<organism evidence="2 3">
    <name type="scientific">Caerostris darwini</name>
    <dbReference type="NCBI Taxonomy" id="1538125"/>
    <lineage>
        <taxon>Eukaryota</taxon>
        <taxon>Metazoa</taxon>
        <taxon>Ecdysozoa</taxon>
        <taxon>Arthropoda</taxon>
        <taxon>Chelicerata</taxon>
        <taxon>Arachnida</taxon>
        <taxon>Araneae</taxon>
        <taxon>Araneomorphae</taxon>
        <taxon>Entelegynae</taxon>
        <taxon>Araneoidea</taxon>
        <taxon>Araneidae</taxon>
        <taxon>Caerostris</taxon>
    </lineage>
</organism>
<dbReference type="NCBIfam" id="NF040941">
    <property type="entry name" value="GGGWT_bact"/>
    <property type="match status" value="1"/>
</dbReference>
<accession>A0AAV4NN59</accession>
<dbReference type="InterPro" id="IPR002181">
    <property type="entry name" value="Fibrinogen_a/b/g_C_dom"/>
</dbReference>
<evidence type="ECO:0000313" key="3">
    <source>
        <dbReference type="Proteomes" id="UP001054837"/>
    </source>
</evidence>
<dbReference type="EMBL" id="BPLQ01001750">
    <property type="protein sequence ID" value="GIX84974.1"/>
    <property type="molecule type" value="Genomic_DNA"/>
</dbReference>
<dbReference type="Pfam" id="PF00147">
    <property type="entry name" value="Fibrinogen_C"/>
    <property type="match status" value="1"/>
</dbReference>
<gene>
    <name evidence="2" type="primary">PGBD4_507</name>
    <name evidence="2" type="ORF">CDAR_167101</name>
</gene>
<keyword evidence="3" id="KW-1185">Reference proteome</keyword>